<evidence type="ECO:0008006" key="4">
    <source>
        <dbReference type="Google" id="ProtNLM"/>
    </source>
</evidence>
<evidence type="ECO:0000313" key="2">
    <source>
        <dbReference type="EMBL" id="OGY85365.1"/>
    </source>
</evidence>
<reference evidence="2 3" key="1">
    <citation type="journal article" date="2016" name="Nat. Commun.">
        <title>Thousands of microbial genomes shed light on interconnected biogeochemical processes in an aquifer system.</title>
        <authorList>
            <person name="Anantharaman K."/>
            <person name="Brown C.T."/>
            <person name="Hug L.A."/>
            <person name="Sharon I."/>
            <person name="Castelle C.J."/>
            <person name="Probst A.J."/>
            <person name="Thomas B.C."/>
            <person name="Singh A."/>
            <person name="Wilkins M.J."/>
            <person name="Karaoz U."/>
            <person name="Brodie E.L."/>
            <person name="Williams K.H."/>
            <person name="Hubbard S.S."/>
            <person name="Banfield J.F."/>
        </authorList>
    </citation>
    <scope>NUCLEOTIDE SEQUENCE [LARGE SCALE GENOMIC DNA]</scope>
</reference>
<proteinExistence type="predicted"/>
<dbReference type="AlphaFoldDB" id="A0A1G2B8P0"/>
<dbReference type="EMBL" id="MHKD01000002">
    <property type="protein sequence ID" value="OGY85365.1"/>
    <property type="molecule type" value="Genomic_DNA"/>
</dbReference>
<protein>
    <recommendedName>
        <fullName evidence="4">Lipoprotein</fullName>
    </recommendedName>
</protein>
<comment type="caution">
    <text evidence="2">The sequence shown here is derived from an EMBL/GenBank/DDBJ whole genome shotgun (WGS) entry which is preliminary data.</text>
</comment>
<feature type="region of interest" description="Disordered" evidence="1">
    <location>
        <begin position="328"/>
        <end position="368"/>
    </location>
</feature>
<dbReference type="STRING" id="1798542.A3F54_03060"/>
<sequence>MKKISKIAVIVSYFIVFSVLSGGCTRTVFSRGPWGFAHLNEPLEPHCFMFDNPTGESLQTFILDPVTKEVSPRFKKEFLDDEGEIVCIMLPRGGGKVLFEVTRRQVSYQKPFEELYQISYSAANRKTCIPMYATLKDGKGPRWICVQNLVVLLPINIYGKSQHGVPYLLQEAVNIKGFYLKAIEARATEIFLTALKRFGVNVPELPGNFYKTGMTLPAFQLGNFKDGITTIPDDFLQQLEFNPPQEPPHNDGTKTTLYSAAEQEQQMESKVAADFACCVRNRGACGQDAVEMMRDYLVKQGQTAVKDILVETVPGNELSAPCAPIKLPLINNPAPQTPPAENPPAEEPPPAQDPPAEEAPLEDEPPTE</sequence>
<name>A0A1G2B8P0_9BACT</name>
<feature type="compositionally biased region" description="Acidic residues" evidence="1">
    <location>
        <begin position="355"/>
        <end position="368"/>
    </location>
</feature>
<evidence type="ECO:0000256" key="1">
    <source>
        <dbReference type="SAM" id="MobiDB-lite"/>
    </source>
</evidence>
<dbReference type="Proteomes" id="UP000176952">
    <property type="component" value="Unassembled WGS sequence"/>
</dbReference>
<evidence type="ECO:0000313" key="3">
    <source>
        <dbReference type="Proteomes" id="UP000176952"/>
    </source>
</evidence>
<feature type="compositionally biased region" description="Pro residues" evidence="1">
    <location>
        <begin position="335"/>
        <end position="353"/>
    </location>
</feature>
<organism evidence="2 3">
    <name type="scientific">Candidatus Kerfeldbacteria bacterium RIFCSPHIGHO2_12_FULL_48_17</name>
    <dbReference type="NCBI Taxonomy" id="1798542"/>
    <lineage>
        <taxon>Bacteria</taxon>
        <taxon>Candidatus Kerfeldiibacteriota</taxon>
    </lineage>
</organism>
<gene>
    <name evidence="2" type="ORF">A3F54_03060</name>
</gene>
<accession>A0A1G2B8P0</accession>
<dbReference type="PROSITE" id="PS51257">
    <property type="entry name" value="PROKAR_LIPOPROTEIN"/>
    <property type="match status" value="1"/>
</dbReference>